<evidence type="ECO:0000313" key="2">
    <source>
        <dbReference type="EMBL" id="CAB4995508.1"/>
    </source>
</evidence>
<feature type="region of interest" description="Disordered" evidence="1">
    <location>
        <begin position="298"/>
        <end position="320"/>
    </location>
</feature>
<reference evidence="2" key="1">
    <citation type="submission" date="2020-05" db="EMBL/GenBank/DDBJ databases">
        <authorList>
            <person name="Chiriac C."/>
            <person name="Salcher M."/>
            <person name="Ghai R."/>
            <person name="Kavagutti S V."/>
        </authorList>
    </citation>
    <scope>NUCLEOTIDE SEQUENCE</scope>
</reference>
<evidence type="ECO:0000256" key="1">
    <source>
        <dbReference type="SAM" id="MobiDB-lite"/>
    </source>
</evidence>
<feature type="compositionally biased region" description="Basic and acidic residues" evidence="1">
    <location>
        <begin position="298"/>
        <end position="309"/>
    </location>
</feature>
<accession>A0A6J7NS61</accession>
<proteinExistence type="predicted"/>
<gene>
    <name evidence="2" type="ORF">UFOPK3957_01261</name>
</gene>
<dbReference type="AlphaFoldDB" id="A0A6J7NS61"/>
<dbReference type="EMBL" id="CAFBOM010000222">
    <property type="protein sequence ID" value="CAB4995508.1"/>
    <property type="molecule type" value="Genomic_DNA"/>
</dbReference>
<protein>
    <submittedName>
        <fullName evidence="2">Unannotated protein</fullName>
    </submittedName>
</protein>
<sequence>MRAQDRLDARGRGRRLLKDGEGFVIARPINGERRAHEVDPARPKPLLRPVRQIAARGDLELGQEIGELGVAPRMLAEVGRDACEELGLADPRDELAKRRCPLRVGDAVEVDAHRVEIDHVGGDRVGRRQLVLTVGPGLALVGEGGPGIGVAGRVDVREVRRPLGEGLVEPQVVPPRHRDEVAEPHVGELVEDRVRALLVGGVGHPGAEHHVLEERDAASILHGAGIELGDEELVVLAEGVGGLELLLEECESLLRQLEDVVRIEVLGKRLPAEDAHRVRAVRAHVLVANLVIRPRDEGGDVGRHSRGRGELPAGDSLGHS</sequence>
<organism evidence="2">
    <name type="scientific">freshwater metagenome</name>
    <dbReference type="NCBI Taxonomy" id="449393"/>
    <lineage>
        <taxon>unclassified sequences</taxon>
        <taxon>metagenomes</taxon>
        <taxon>ecological metagenomes</taxon>
    </lineage>
</organism>
<name>A0A6J7NS61_9ZZZZ</name>